<protein>
    <recommendedName>
        <fullName evidence="6">Glutathione transferase</fullName>
    </recommendedName>
</protein>
<dbReference type="Pfam" id="PF00043">
    <property type="entry name" value="GST_C"/>
    <property type="match status" value="1"/>
</dbReference>
<dbReference type="PANTHER" id="PTHR43917">
    <property type="match status" value="1"/>
</dbReference>
<dbReference type="GO" id="GO:0005737">
    <property type="term" value="C:cytoplasm"/>
    <property type="evidence" value="ECO:0007669"/>
    <property type="project" value="UniProtKB-SubCell"/>
</dbReference>
<proteinExistence type="predicted"/>
<dbReference type="InterPro" id="IPR040079">
    <property type="entry name" value="Glutathione_S-Trfase"/>
</dbReference>
<sequence length="201" mass="23729">MWVCKIKNLPHQLIVVDPAKGETRKGEFPQKFLARTIPAIDDNGHLLFESSAILIYLAEKYQWTDLYPNDVVIRSKINQYLHWHHHNSRMMSKFVFRPKLWQALGLPATLPSKEDDKTVIGVLKMLDLWLKDSKYLVGNELTLADFACICEFDQLYELKLMDLTTYPNLWRWIEDMKKVPYYEEAHSTLRKLSILFQKSKL</sequence>
<dbReference type="InterPro" id="IPR010987">
    <property type="entry name" value="Glutathione-S-Trfase_C-like"/>
</dbReference>
<dbReference type="EMBL" id="GIBP01007616">
    <property type="protein sequence ID" value="NDV36585.1"/>
    <property type="molecule type" value="Transcribed_RNA"/>
</dbReference>
<dbReference type="PROSITE" id="PS50405">
    <property type="entry name" value="GST_CTER"/>
    <property type="match status" value="1"/>
</dbReference>
<dbReference type="InterPro" id="IPR036282">
    <property type="entry name" value="Glutathione-S-Trfase_C_sf"/>
</dbReference>
<dbReference type="InterPro" id="IPR036249">
    <property type="entry name" value="Thioredoxin-like_sf"/>
</dbReference>
<dbReference type="InterPro" id="IPR004045">
    <property type="entry name" value="Glutathione_S-Trfase_N"/>
</dbReference>
<evidence type="ECO:0008006" key="6">
    <source>
        <dbReference type="Google" id="ProtNLM"/>
    </source>
</evidence>
<organism evidence="5">
    <name type="scientific">Arcella intermedia</name>
    <dbReference type="NCBI Taxonomy" id="1963864"/>
    <lineage>
        <taxon>Eukaryota</taxon>
        <taxon>Amoebozoa</taxon>
        <taxon>Tubulinea</taxon>
        <taxon>Elardia</taxon>
        <taxon>Arcellinida</taxon>
        <taxon>Sphaerothecina</taxon>
        <taxon>Arcellidae</taxon>
        <taxon>Arcella</taxon>
    </lineage>
</organism>
<feature type="domain" description="GST N-terminal" evidence="3">
    <location>
        <begin position="1"/>
        <end position="65"/>
    </location>
</feature>
<feature type="domain" description="GST C-terminal" evidence="4">
    <location>
        <begin position="70"/>
        <end position="201"/>
    </location>
</feature>
<dbReference type="GO" id="GO:0006749">
    <property type="term" value="P:glutathione metabolic process"/>
    <property type="evidence" value="ECO:0007669"/>
    <property type="project" value="TreeGrafter"/>
</dbReference>
<evidence type="ECO:0000259" key="4">
    <source>
        <dbReference type="PROSITE" id="PS50405"/>
    </source>
</evidence>
<dbReference type="InterPro" id="IPR051369">
    <property type="entry name" value="GST_Theta"/>
</dbReference>
<dbReference type="Gene3D" id="1.20.1050.10">
    <property type="match status" value="1"/>
</dbReference>
<evidence type="ECO:0000256" key="2">
    <source>
        <dbReference type="ARBA" id="ARBA00022490"/>
    </source>
</evidence>
<dbReference type="AlphaFoldDB" id="A0A6B2LHW3"/>
<evidence type="ECO:0000256" key="1">
    <source>
        <dbReference type="ARBA" id="ARBA00004496"/>
    </source>
</evidence>
<dbReference type="Pfam" id="PF13409">
    <property type="entry name" value="GST_N_2"/>
    <property type="match status" value="1"/>
</dbReference>
<reference evidence="5" key="1">
    <citation type="journal article" date="2020" name="J. Eukaryot. Microbiol.">
        <title>De novo Sequencing, Assembly and Annotation of the Transcriptome for the Free-Living Testate Amoeba Arcella intermedia.</title>
        <authorList>
            <person name="Ribeiro G.M."/>
            <person name="Porfirio-Sousa A.L."/>
            <person name="Maurer-Alcala X.X."/>
            <person name="Katz L.A."/>
            <person name="Lahr D.J.G."/>
        </authorList>
    </citation>
    <scope>NUCLEOTIDE SEQUENCE</scope>
</reference>
<dbReference type="PANTHER" id="PTHR43917:SF8">
    <property type="entry name" value="GH16740P-RELATED"/>
    <property type="match status" value="1"/>
</dbReference>
<keyword evidence="2" id="KW-0963">Cytoplasm</keyword>
<dbReference type="SUPFAM" id="SSF52833">
    <property type="entry name" value="Thioredoxin-like"/>
    <property type="match status" value="1"/>
</dbReference>
<dbReference type="SUPFAM" id="SSF47616">
    <property type="entry name" value="GST C-terminal domain-like"/>
    <property type="match status" value="1"/>
</dbReference>
<evidence type="ECO:0000313" key="5">
    <source>
        <dbReference type="EMBL" id="NDV36585.1"/>
    </source>
</evidence>
<dbReference type="GO" id="GO:0004364">
    <property type="term" value="F:glutathione transferase activity"/>
    <property type="evidence" value="ECO:0007669"/>
    <property type="project" value="TreeGrafter"/>
</dbReference>
<name>A0A6B2LHW3_9EUKA</name>
<dbReference type="SFLD" id="SFLDS00019">
    <property type="entry name" value="Glutathione_Transferase_(cytos"/>
    <property type="match status" value="1"/>
</dbReference>
<dbReference type="SFLD" id="SFLDG00358">
    <property type="entry name" value="Main_(cytGST)"/>
    <property type="match status" value="1"/>
</dbReference>
<dbReference type="Gene3D" id="3.40.30.10">
    <property type="entry name" value="Glutaredoxin"/>
    <property type="match status" value="1"/>
</dbReference>
<dbReference type="PROSITE" id="PS50404">
    <property type="entry name" value="GST_NTER"/>
    <property type="match status" value="1"/>
</dbReference>
<accession>A0A6B2LHW3</accession>
<dbReference type="InterPro" id="IPR004046">
    <property type="entry name" value="GST_C"/>
</dbReference>
<evidence type="ECO:0000259" key="3">
    <source>
        <dbReference type="PROSITE" id="PS50404"/>
    </source>
</evidence>
<comment type="subcellular location">
    <subcellularLocation>
        <location evidence="1">Cytoplasm</location>
    </subcellularLocation>
</comment>